<feature type="region of interest" description="Disordered" evidence="6">
    <location>
        <begin position="1"/>
        <end position="23"/>
    </location>
</feature>
<dbReference type="Gene3D" id="3.40.190.10">
    <property type="entry name" value="Periplasmic binding protein-like II"/>
    <property type="match status" value="1"/>
</dbReference>
<evidence type="ECO:0000256" key="3">
    <source>
        <dbReference type="ARBA" id="ARBA00023136"/>
    </source>
</evidence>
<evidence type="ECO:0000256" key="4">
    <source>
        <dbReference type="ARBA" id="ARBA00023139"/>
    </source>
</evidence>
<evidence type="ECO:0000313" key="8">
    <source>
        <dbReference type="EMBL" id="MBP1988738.1"/>
    </source>
</evidence>
<organism evidence="8 9">
    <name type="scientific">Paenibacillus eucommiae</name>
    <dbReference type="NCBI Taxonomy" id="1355755"/>
    <lineage>
        <taxon>Bacteria</taxon>
        <taxon>Bacillati</taxon>
        <taxon>Bacillota</taxon>
        <taxon>Bacilli</taxon>
        <taxon>Bacillales</taxon>
        <taxon>Paenibacillaceae</taxon>
        <taxon>Paenibacillus</taxon>
    </lineage>
</organism>
<dbReference type="InterPro" id="IPR006059">
    <property type="entry name" value="SBP"/>
</dbReference>
<keyword evidence="1" id="KW-1003">Cell membrane</keyword>
<keyword evidence="2" id="KW-0732">Signal</keyword>
<protein>
    <submittedName>
        <fullName evidence="8">Multiple sugar transport system substrate-binding protein</fullName>
    </submittedName>
</protein>
<accession>A0ABS4IMK0</accession>
<evidence type="ECO:0000256" key="1">
    <source>
        <dbReference type="ARBA" id="ARBA00022475"/>
    </source>
</evidence>
<keyword evidence="5" id="KW-0449">Lipoprotein</keyword>
<keyword evidence="8" id="KW-0762">Sugar transport</keyword>
<keyword evidence="8" id="KW-0813">Transport</keyword>
<dbReference type="EMBL" id="JAGGLB010000001">
    <property type="protein sequence ID" value="MBP1988738.1"/>
    <property type="molecule type" value="Genomic_DNA"/>
</dbReference>
<evidence type="ECO:0000313" key="9">
    <source>
        <dbReference type="Proteomes" id="UP001519287"/>
    </source>
</evidence>
<evidence type="ECO:0000256" key="7">
    <source>
        <dbReference type="SAM" id="Phobius"/>
    </source>
</evidence>
<evidence type="ECO:0000256" key="2">
    <source>
        <dbReference type="ARBA" id="ARBA00022729"/>
    </source>
</evidence>
<sequence length="460" mass="52194">MMQPENRGQRKVEYENSEKTGKTKKAQKVLGNGVLAARATGIVVLLLLCTCLISACSKTAPGPEEWKSELSINAYTEEGFYSSVGGVLSLQFPNINFTVIPTDHGESFQLPEQYDKLIEETKPDIIVMDGIGVYERMSERGILYDLGALMKRDKFDTERVQPGMLQFLQQKGQGKLLGLAASFNSSALFFNQDLFERYRIPVPTDQMSWEEMLLLAAKFPVEEGAERIYGYSGNWGHFSNAIFSLAGTEKLSYFDENHEFQIDTEKWRKLFHLLVDSYKKGVIYKDWEDKFSEGHAAMTIYGPEYIRTLKDKGISFKWDIVTHPVNPANRDVSTVMSMNRIYGIHSGTTNLEAAWEVVKFLNGQEMAKLETYSLPTHTSALKERDGISLEPFSKLRMDVEEESVAENVPPSFYMTLINIINQEMEGVWKNEKSIEQVLQQIQAKAQQALSVARMEQEQTG</sequence>
<proteinExistence type="predicted"/>
<keyword evidence="3 7" id="KW-0472">Membrane</keyword>
<dbReference type="RefSeq" id="WP_209969060.1">
    <property type="nucleotide sequence ID" value="NZ_JAGGLB010000001.1"/>
</dbReference>
<feature type="compositionally biased region" description="Basic and acidic residues" evidence="6">
    <location>
        <begin position="7"/>
        <end position="21"/>
    </location>
</feature>
<keyword evidence="9" id="KW-1185">Reference proteome</keyword>
<dbReference type="Pfam" id="PF01547">
    <property type="entry name" value="SBP_bac_1"/>
    <property type="match status" value="1"/>
</dbReference>
<dbReference type="PANTHER" id="PTHR43649:SF33">
    <property type="entry name" value="POLYGALACTURONAN_RHAMNOGALACTURONAN-BINDING PROTEIN YTCQ"/>
    <property type="match status" value="1"/>
</dbReference>
<dbReference type="SUPFAM" id="SSF53850">
    <property type="entry name" value="Periplasmic binding protein-like II"/>
    <property type="match status" value="1"/>
</dbReference>
<dbReference type="Proteomes" id="UP001519287">
    <property type="component" value="Unassembled WGS sequence"/>
</dbReference>
<keyword evidence="7" id="KW-1133">Transmembrane helix</keyword>
<comment type="caution">
    <text evidence="8">The sequence shown here is derived from an EMBL/GenBank/DDBJ whole genome shotgun (WGS) entry which is preliminary data.</text>
</comment>
<evidence type="ECO:0000256" key="6">
    <source>
        <dbReference type="SAM" id="MobiDB-lite"/>
    </source>
</evidence>
<keyword evidence="7" id="KW-0812">Transmembrane</keyword>
<name>A0ABS4IMK0_9BACL</name>
<keyword evidence="4" id="KW-0564">Palmitate</keyword>
<dbReference type="PANTHER" id="PTHR43649">
    <property type="entry name" value="ARABINOSE-BINDING PROTEIN-RELATED"/>
    <property type="match status" value="1"/>
</dbReference>
<gene>
    <name evidence="8" type="ORF">J2Z66_000333</name>
</gene>
<dbReference type="InterPro" id="IPR050490">
    <property type="entry name" value="Bact_solute-bd_prot1"/>
</dbReference>
<reference evidence="8 9" key="1">
    <citation type="submission" date="2021-03" db="EMBL/GenBank/DDBJ databases">
        <title>Genomic Encyclopedia of Type Strains, Phase IV (KMG-IV): sequencing the most valuable type-strain genomes for metagenomic binning, comparative biology and taxonomic classification.</title>
        <authorList>
            <person name="Goeker M."/>
        </authorList>
    </citation>
    <scope>NUCLEOTIDE SEQUENCE [LARGE SCALE GENOMIC DNA]</scope>
    <source>
        <strain evidence="8 9">DSM 26048</strain>
    </source>
</reference>
<feature type="transmembrane region" description="Helical" evidence="7">
    <location>
        <begin position="29"/>
        <end position="48"/>
    </location>
</feature>
<evidence type="ECO:0000256" key="5">
    <source>
        <dbReference type="ARBA" id="ARBA00023288"/>
    </source>
</evidence>